<dbReference type="EMBL" id="SRLO01002152">
    <property type="protein sequence ID" value="TNN33723.1"/>
    <property type="molecule type" value="Genomic_DNA"/>
</dbReference>
<name>A0A4Z2EY94_9TELE</name>
<protein>
    <submittedName>
        <fullName evidence="1">Uncharacterized protein</fullName>
    </submittedName>
</protein>
<sequence length="479" mass="51909">MELPSCRSLSISSWSRPSRLLSASRSAQSSPITVFRVSIFVCSAATSSSPSARSSRTRLSRARPASRRTSLSLRLLDGEDASQRVRPLTLRRQPPCELLAVPPVVVLLGEQQPLQPVLLGRRRLQLRLERLEAGGKGAGRGRAAQPELLLQAGGSAPPRLLLGGAVVGLRAGRRRGVDAVAVLRVADLVQVGAQRGELRLQRADDLVEALLLLTLVLTHPRDLGLKVLHLRAQGGDLLLTVVQTSCVLIGQQLQLGGEVFQLHLFEAQVPLHGLQLAEQHLHLQRHRALLCGVQGVAQLPSGVARGVARVVVVAVPRLVHFGLQGGDLQPLRPLELLLQAPDGGVTLGAVQQRLLQFSHSPGQLVDLVVALRQIALRLLIGCKNGGVVLRLVFDDSLETLHLQGRRGGHICFSSAWTRWSRSSLWVLWCCSVSRPVVSCSSSSLSRALRRSDRERWSFSACRCKSSRSWVNRSVSASSA</sequence>
<evidence type="ECO:0000313" key="2">
    <source>
        <dbReference type="Proteomes" id="UP000314294"/>
    </source>
</evidence>
<organism evidence="1 2">
    <name type="scientific">Liparis tanakae</name>
    <name type="common">Tanaka's snailfish</name>
    <dbReference type="NCBI Taxonomy" id="230148"/>
    <lineage>
        <taxon>Eukaryota</taxon>
        <taxon>Metazoa</taxon>
        <taxon>Chordata</taxon>
        <taxon>Craniata</taxon>
        <taxon>Vertebrata</taxon>
        <taxon>Euteleostomi</taxon>
        <taxon>Actinopterygii</taxon>
        <taxon>Neopterygii</taxon>
        <taxon>Teleostei</taxon>
        <taxon>Neoteleostei</taxon>
        <taxon>Acanthomorphata</taxon>
        <taxon>Eupercaria</taxon>
        <taxon>Perciformes</taxon>
        <taxon>Cottioidei</taxon>
        <taxon>Cottales</taxon>
        <taxon>Liparidae</taxon>
        <taxon>Liparis</taxon>
    </lineage>
</organism>
<accession>A0A4Z2EY94</accession>
<dbReference type="Proteomes" id="UP000314294">
    <property type="component" value="Unassembled WGS sequence"/>
</dbReference>
<reference evidence="1 2" key="1">
    <citation type="submission" date="2019-03" db="EMBL/GenBank/DDBJ databases">
        <title>First draft genome of Liparis tanakae, snailfish: a comprehensive survey of snailfish specific genes.</title>
        <authorList>
            <person name="Kim W."/>
            <person name="Song I."/>
            <person name="Jeong J.-H."/>
            <person name="Kim D."/>
            <person name="Kim S."/>
            <person name="Ryu S."/>
            <person name="Song J.Y."/>
            <person name="Lee S.K."/>
        </authorList>
    </citation>
    <scope>NUCLEOTIDE SEQUENCE [LARGE SCALE GENOMIC DNA]</scope>
    <source>
        <tissue evidence="1">Muscle</tissue>
    </source>
</reference>
<proteinExistence type="predicted"/>
<evidence type="ECO:0000313" key="1">
    <source>
        <dbReference type="EMBL" id="TNN33723.1"/>
    </source>
</evidence>
<comment type="caution">
    <text evidence="1">The sequence shown here is derived from an EMBL/GenBank/DDBJ whole genome shotgun (WGS) entry which is preliminary data.</text>
</comment>
<gene>
    <name evidence="1" type="ORF">EYF80_056115</name>
</gene>
<keyword evidence="2" id="KW-1185">Reference proteome</keyword>
<dbReference type="AlphaFoldDB" id="A0A4Z2EY94"/>